<comment type="caution">
    <text evidence="2">The sequence shown here is derived from an EMBL/GenBank/DDBJ whole genome shotgun (WGS) entry which is preliminary data.</text>
</comment>
<reference evidence="2 3" key="1">
    <citation type="journal article" date="2020" name="bioRxiv">
        <title>Whole genome comparisons of ergot fungi reveals the divergence and evolution of species within the genus Claviceps are the result of varying mechanisms driving genome evolution and host range expansion.</title>
        <authorList>
            <person name="Wyka S.A."/>
            <person name="Mondo S.J."/>
            <person name="Liu M."/>
            <person name="Dettman J."/>
            <person name="Nalam V."/>
            <person name="Broders K.D."/>
        </authorList>
    </citation>
    <scope>NUCLEOTIDE SEQUENCE [LARGE SCALE GENOMIC DNA]</scope>
    <source>
        <strain evidence="2 3">Clav52</strain>
    </source>
</reference>
<gene>
    <name evidence="2" type="ORF">E4U09_002345</name>
</gene>
<sequence>MKAWRAPARAPADGFLGKLRTGDDGLDDEADFQYIIAVAWLANEWMNPLFSFFFTLPVKLVFVTKDDIFMQQGFFISIDRYGASILHPDARKLKENVRSSSSHSTSDYLPFPTNTPSLRVSVNLDPLAPESSADPLEPQLPMSTLRGIEDT</sequence>
<proteinExistence type="predicted"/>
<evidence type="ECO:0000256" key="1">
    <source>
        <dbReference type="SAM" id="MobiDB-lite"/>
    </source>
</evidence>
<evidence type="ECO:0000313" key="3">
    <source>
        <dbReference type="Proteomes" id="UP000707071"/>
    </source>
</evidence>
<evidence type="ECO:0000313" key="2">
    <source>
        <dbReference type="EMBL" id="KAG6295190.1"/>
    </source>
</evidence>
<protein>
    <submittedName>
        <fullName evidence="2">Uncharacterized protein</fullName>
    </submittedName>
</protein>
<dbReference type="EMBL" id="SRRH01000200">
    <property type="protein sequence ID" value="KAG6295190.1"/>
    <property type="molecule type" value="Genomic_DNA"/>
</dbReference>
<feature type="region of interest" description="Disordered" evidence="1">
    <location>
        <begin position="129"/>
        <end position="151"/>
    </location>
</feature>
<keyword evidence="3" id="KW-1185">Reference proteome</keyword>
<dbReference type="AlphaFoldDB" id="A0A9P7QI04"/>
<organism evidence="2 3">
    <name type="scientific">Claviceps aff. purpurea</name>
    <dbReference type="NCBI Taxonomy" id="1967640"/>
    <lineage>
        <taxon>Eukaryota</taxon>
        <taxon>Fungi</taxon>
        <taxon>Dikarya</taxon>
        <taxon>Ascomycota</taxon>
        <taxon>Pezizomycotina</taxon>
        <taxon>Sordariomycetes</taxon>
        <taxon>Hypocreomycetidae</taxon>
        <taxon>Hypocreales</taxon>
        <taxon>Clavicipitaceae</taxon>
        <taxon>Claviceps</taxon>
    </lineage>
</organism>
<dbReference type="Proteomes" id="UP000707071">
    <property type="component" value="Unassembled WGS sequence"/>
</dbReference>
<name>A0A9P7QI04_9HYPO</name>
<accession>A0A9P7QI04</accession>